<reference evidence="3" key="3">
    <citation type="submission" date="2021-03" db="EMBL/GenBank/DDBJ databases">
        <title>Genomic Encyclopedia of Type Strains, Phase IV (KMG-IV): sequencing the most valuable type-strain genomes for metagenomic binning, comparative biology and taxonomic classification.</title>
        <authorList>
            <person name="Goeker M."/>
        </authorList>
    </citation>
    <scope>NUCLEOTIDE SEQUENCE</scope>
    <source>
        <strain evidence="3">DSM 22443</strain>
    </source>
</reference>
<comment type="caution">
    <text evidence="2">The sequence shown here is derived from an EMBL/GenBank/DDBJ whole genome shotgun (WGS) entry which is preliminary data.</text>
</comment>
<dbReference type="RefSeq" id="WP_188869401.1">
    <property type="nucleotide sequence ID" value="NZ_BMOO01000001.1"/>
</dbReference>
<gene>
    <name evidence="2" type="ORF">GCM10009017_04570</name>
    <name evidence="3" type="ORF">J2752_001000</name>
</gene>
<evidence type="ECO:0000256" key="1">
    <source>
        <dbReference type="SAM" id="MobiDB-lite"/>
    </source>
</evidence>
<sequence>MNEPTTRDDERDGDGRDGDGIDDPVVVDAEAVDPEDGGLAHCHDFALAGQGAATRRRRADRV</sequence>
<reference evidence="2" key="2">
    <citation type="submission" date="2020-09" db="EMBL/GenBank/DDBJ databases">
        <authorList>
            <person name="Sun Q."/>
            <person name="Ohkuma M."/>
        </authorList>
    </citation>
    <scope>NUCLEOTIDE SEQUENCE</scope>
    <source>
        <strain evidence="2">JCM 16108</strain>
    </source>
</reference>
<feature type="region of interest" description="Disordered" evidence="1">
    <location>
        <begin position="1"/>
        <end position="24"/>
    </location>
</feature>
<feature type="compositionally biased region" description="Basic and acidic residues" evidence="1">
    <location>
        <begin position="1"/>
        <end position="19"/>
    </location>
</feature>
<organism evidence="2 4">
    <name type="scientific">Halarchaeum rubridurum</name>
    <dbReference type="NCBI Taxonomy" id="489911"/>
    <lineage>
        <taxon>Archaea</taxon>
        <taxon>Methanobacteriati</taxon>
        <taxon>Methanobacteriota</taxon>
        <taxon>Stenosarchaea group</taxon>
        <taxon>Halobacteria</taxon>
        <taxon>Halobacteriales</taxon>
        <taxon>Halobacteriaceae</taxon>
    </lineage>
</organism>
<dbReference type="Proteomes" id="UP000765891">
    <property type="component" value="Unassembled WGS sequence"/>
</dbReference>
<evidence type="ECO:0000313" key="2">
    <source>
        <dbReference type="EMBL" id="GGM57488.1"/>
    </source>
</evidence>
<dbReference type="Proteomes" id="UP000614609">
    <property type="component" value="Unassembled WGS sequence"/>
</dbReference>
<dbReference type="AlphaFoldDB" id="A0A830FPD8"/>
<proteinExistence type="predicted"/>
<keyword evidence="4" id="KW-1185">Reference proteome</keyword>
<accession>A0A830FPD8</accession>
<name>A0A830FPD8_9EURY</name>
<dbReference type="EMBL" id="BMOO01000001">
    <property type="protein sequence ID" value="GGM57488.1"/>
    <property type="molecule type" value="Genomic_DNA"/>
</dbReference>
<reference evidence="2" key="1">
    <citation type="journal article" date="2014" name="Int. J. Syst. Evol. Microbiol.">
        <title>Complete genome sequence of Corynebacterium casei LMG S-19264T (=DSM 44701T), isolated from a smear-ripened cheese.</title>
        <authorList>
            <consortium name="US DOE Joint Genome Institute (JGI-PGF)"/>
            <person name="Walter F."/>
            <person name="Albersmeier A."/>
            <person name="Kalinowski J."/>
            <person name="Ruckert C."/>
        </authorList>
    </citation>
    <scope>NUCLEOTIDE SEQUENCE</scope>
    <source>
        <strain evidence="2">JCM 16108</strain>
    </source>
</reference>
<protein>
    <submittedName>
        <fullName evidence="2">Uncharacterized protein</fullName>
    </submittedName>
</protein>
<dbReference type="EMBL" id="JAGGKO010000001">
    <property type="protein sequence ID" value="MBP1954119.1"/>
    <property type="molecule type" value="Genomic_DNA"/>
</dbReference>
<evidence type="ECO:0000313" key="4">
    <source>
        <dbReference type="Proteomes" id="UP000614609"/>
    </source>
</evidence>
<evidence type="ECO:0000313" key="3">
    <source>
        <dbReference type="EMBL" id="MBP1954119.1"/>
    </source>
</evidence>